<evidence type="ECO:0000313" key="2">
    <source>
        <dbReference type="Proteomes" id="UP001254832"/>
    </source>
</evidence>
<name>A0AAP5LLR1_PAEAM</name>
<comment type="caution">
    <text evidence="1">The sequence shown here is derived from an EMBL/GenBank/DDBJ whole genome shotgun (WGS) entry which is preliminary data.</text>
</comment>
<reference evidence="1" key="1">
    <citation type="submission" date="2023-07" db="EMBL/GenBank/DDBJ databases">
        <title>Sorghum-associated microbial communities from plants grown in Nebraska, USA.</title>
        <authorList>
            <person name="Schachtman D."/>
        </authorList>
    </citation>
    <scope>NUCLEOTIDE SEQUENCE</scope>
    <source>
        <strain evidence="1">BE80</strain>
    </source>
</reference>
<proteinExistence type="predicted"/>
<protein>
    <recommendedName>
        <fullName evidence="3">SMI1/KNR4 family protein</fullName>
    </recommendedName>
</protein>
<organism evidence="1 2">
    <name type="scientific">Paenibacillus amylolyticus</name>
    <dbReference type="NCBI Taxonomy" id="1451"/>
    <lineage>
        <taxon>Bacteria</taxon>
        <taxon>Bacillati</taxon>
        <taxon>Bacillota</taxon>
        <taxon>Bacilli</taxon>
        <taxon>Bacillales</taxon>
        <taxon>Paenibacillaceae</taxon>
        <taxon>Paenibacillus</taxon>
    </lineage>
</organism>
<dbReference type="Proteomes" id="UP001254832">
    <property type="component" value="Unassembled WGS sequence"/>
</dbReference>
<evidence type="ECO:0000313" key="1">
    <source>
        <dbReference type="EMBL" id="MDR6723351.1"/>
    </source>
</evidence>
<dbReference type="RefSeq" id="WP_056701651.1">
    <property type="nucleotide sequence ID" value="NZ_JAVDTR010000004.1"/>
</dbReference>
<accession>A0AAP5LLR1</accession>
<evidence type="ECO:0008006" key="3">
    <source>
        <dbReference type="Google" id="ProtNLM"/>
    </source>
</evidence>
<dbReference type="AlphaFoldDB" id="A0AAP5LLR1"/>
<gene>
    <name evidence="1" type="ORF">J2W91_001803</name>
</gene>
<dbReference type="EMBL" id="JAVDTR010000004">
    <property type="protein sequence ID" value="MDR6723351.1"/>
    <property type="molecule type" value="Genomic_DNA"/>
</dbReference>
<sequence length="218" mass="25093">MKELNTALIRFIEQQNVYNEAYGLFKEHDIRPLPSQQVPVIDERIPLSPELMYFYSNYEMVDAKAEGTLKMKSAAVEIGDAALLFFVAPEHLYRQQLGYRWIGMEETYQESPDWKPQHVVIANLNDDPLIVDTQAPQSPVYAAFAGGEPHPIARSFAEFFHVLAILIEAARVYEGEVKDEETYETKPEYLEHVIPLLSEVLEKEEYVTHLLAYLSLQE</sequence>